<protein>
    <submittedName>
        <fullName evidence="7">Polcalcin Jun o 2 isoform X1</fullName>
    </submittedName>
</protein>
<dbReference type="PROSITE" id="PS50222">
    <property type="entry name" value="EF_HAND_2"/>
    <property type="match status" value="4"/>
</dbReference>
<dbReference type="InterPro" id="IPR002048">
    <property type="entry name" value="EF_hand_dom"/>
</dbReference>
<dbReference type="Proteomes" id="UP001140949">
    <property type="component" value="Unassembled WGS sequence"/>
</dbReference>
<keyword evidence="3" id="KW-0677">Repeat</keyword>
<dbReference type="SMART" id="SM00054">
    <property type="entry name" value="EFh"/>
    <property type="match status" value="4"/>
</dbReference>
<name>A0AAX6F518_IRIPA</name>
<dbReference type="Gene3D" id="1.10.238.10">
    <property type="entry name" value="EF-hand"/>
    <property type="match status" value="2"/>
</dbReference>
<dbReference type="SUPFAM" id="SSF47473">
    <property type="entry name" value="EF-hand"/>
    <property type="match status" value="1"/>
</dbReference>
<organism evidence="7 8">
    <name type="scientific">Iris pallida</name>
    <name type="common">Sweet iris</name>
    <dbReference type="NCBI Taxonomy" id="29817"/>
    <lineage>
        <taxon>Eukaryota</taxon>
        <taxon>Viridiplantae</taxon>
        <taxon>Streptophyta</taxon>
        <taxon>Embryophyta</taxon>
        <taxon>Tracheophyta</taxon>
        <taxon>Spermatophyta</taxon>
        <taxon>Magnoliopsida</taxon>
        <taxon>Liliopsida</taxon>
        <taxon>Asparagales</taxon>
        <taxon>Iridaceae</taxon>
        <taxon>Iridoideae</taxon>
        <taxon>Irideae</taxon>
        <taxon>Iris</taxon>
    </lineage>
</organism>
<evidence type="ECO:0000256" key="5">
    <source>
        <dbReference type="SAM" id="MobiDB-lite"/>
    </source>
</evidence>
<evidence type="ECO:0000256" key="1">
    <source>
        <dbReference type="ARBA" id="ARBA00003291"/>
    </source>
</evidence>
<proteinExistence type="predicted"/>
<feature type="domain" description="EF-hand" evidence="6">
    <location>
        <begin position="82"/>
        <end position="117"/>
    </location>
</feature>
<dbReference type="FunFam" id="1.10.238.10:FF:000089">
    <property type="entry name" value="calmodulin-like protein 3"/>
    <property type="match status" value="1"/>
</dbReference>
<dbReference type="InterPro" id="IPR039647">
    <property type="entry name" value="EF_hand_pair_protein_CML-like"/>
</dbReference>
<dbReference type="PANTHER" id="PTHR10891">
    <property type="entry name" value="EF-HAND CALCIUM-BINDING DOMAIN CONTAINING PROTEIN"/>
    <property type="match status" value="1"/>
</dbReference>
<dbReference type="InterPro" id="IPR011992">
    <property type="entry name" value="EF-hand-dom_pair"/>
</dbReference>
<feature type="region of interest" description="Disordered" evidence="5">
    <location>
        <begin position="17"/>
        <end position="52"/>
    </location>
</feature>
<keyword evidence="4" id="KW-0106">Calcium</keyword>
<reference evidence="7" key="1">
    <citation type="journal article" date="2023" name="GigaByte">
        <title>Genome assembly of the bearded iris, Iris pallida Lam.</title>
        <authorList>
            <person name="Bruccoleri R.E."/>
            <person name="Oakeley E.J."/>
            <person name="Faust A.M.E."/>
            <person name="Altorfer M."/>
            <person name="Dessus-Babus S."/>
            <person name="Burckhardt D."/>
            <person name="Oertli M."/>
            <person name="Naumann U."/>
            <person name="Petersen F."/>
            <person name="Wong J."/>
        </authorList>
    </citation>
    <scope>NUCLEOTIDE SEQUENCE</scope>
    <source>
        <strain evidence="7">GSM-AAB239-AS_SAM_17_03QT</strain>
    </source>
</reference>
<evidence type="ECO:0000256" key="2">
    <source>
        <dbReference type="ARBA" id="ARBA00022723"/>
    </source>
</evidence>
<accession>A0AAX6F518</accession>
<evidence type="ECO:0000256" key="3">
    <source>
        <dbReference type="ARBA" id="ARBA00022737"/>
    </source>
</evidence>
<evidence type="ECO:0000313" key="8">
    <source>
        <dbReference type="Proteomes" id="UP001140949"/>
    </source>
</evidence>
<feature type="compositionally biased region" description="Low complexity" evidence="5">
    <location>
        <begin position="32"/>
        <end position="47"/>
    </location>
</feature>
<feature type="domain" description="EF-hand" evidence="6">
    <location>
        <begin position="155"/>
        <end position="190"/>
    </location>
</feature>
<dbReference type="EMBL" id="JANAVB010031814">
    <property type="protein sequence ID" value="KAJ6811303.1"/>
    <property type="molecule type" value="Genomic_DNA"/>
</dbReference>
<evidence type="ECO:0000259" key="6">
    <source>
        <dbReference type="PROSITE" id="PS50222"/>
    </source>
</evidence>
<feature type="domain" description="EF-hand" evidence="6">
    <location>
        <begin position="44"/>
        <end position="79"/>
    </location>
</feature>
<dbReference type="AlphaFoldDB" id="A0AAX6F518"/>
<sequence>MGKMNIKSLFRRRLKLRSKSSAGSAGCGSGSGASAASSATSPTSTSGELERVFDKFDSNGDGKISADELAAIFATLGDGQPLTDEELRRMMEEADSDGDGFISLDEFIDLNTLQVDPTAALEDLRHAFSMFDLDRNGSISAEELAKVLRSLGEGVSVAQCRKMIDGVDKDGDGMVSFEEFKVMMSGSGGGGIMKIAGSGAGGGSGH</sequence>
<keyword evidence="2" id="KW-0479">Metal-binding</keyword>
<comment type="function">
    <text evidence="1">Potential calcium sensor.</text>
</comment>
<dbReference type="Pfam" id="PF13499">
    <property type="entry name" value="EF-hand_7"/>
    <property type="match status" value="2"/>
</dbReference>
<evidence type="ECO:0000313" key="7">
    <source>
        <dbReference type="EMBL" id="KAJ6811303.1"/>
    </source>
</evidence>
<reference evidence="7" key="2">
    <citation type="submission" date="2023-04" db="EMBL/GenBank/DDBJ databases">
        <authorList>
            <person name="Bruccoleri R.E."/>
            <person name="Oakeley E.J."/>
            <person name="Faust A.-M."/>
            <person name="Dessus-Babus S."/>
            <person name="Altorfer M."/>
            <person name="Burckhardt D."/>
            <person name="Oertli M."/>
            <person name="Naumann U."/>
            <person name="Petersen F."/>
            <person name="Wong J."/>
        </authorList>
    </citation>
    <scope>NUCLEOTIDE SEQUENCE</scope>
    <source>
        <strain evidence="7">GSM-AAB239-AS_SAM_17_03QT</strain>
        <tissue evidence="7">Leaf</tissue>
    </source>
</reference>
<dbReference type="PROSITE" id="PS00018">
    <property type="entry name" value="EF_HAND_1"/>
    <property type="match status" value="4"/>
</dbReference>
<evidence type="ECO:0000256" key="4">
    <source>
        <dbReference type="ARBA" id="ARBA00022837"/>
    </source>
</evidence>
<dbReference type="InterPro" id="IPR018247">
    <property type="entry name" value="EF_Hand_1_Ca_BS"/>
</dbReference>
<comment type="caution">
    <text evidence="7">The sequence shown here is derived from an EMBL/GenBank/DDBJ whole genome shotgun (WGS) entry which is preliminary data.</text>
</comment>
<feature type="domain" description="EF-hand" evidence="6">
    <location>
        <begin position="119"/>
        <end position="154"/>
    </location>
</feature>
<gene>
    <name evidence="7" type="ORF">M6B38_155685</name>
</gene>
<dbReference type="GO" id="GO:0005509">
    <property type="term" value="F:calcium ion binding"/>
    <property type="evidence" value="ECO:0007669"/>
    <property type="project" value="InterPro"/>
</dbReference>
<keyword evidence="8" id="KW-1185">Reference proteome</keyword>
<dbReference type="FunFam" id="1.10.238.10:FF:000003">
    <property type="entry name" value="Calmodulin A"/>
    <property type="match status" value="1"/>
</dbReference>